<evidence type="ECO:0000256" key="5">
    <source>
        <dbReference type="ARBA" id="ARBA00022692"/>
    </source>
</evidence>
<evidence type="ECO:0000256" key="10">
    <source>
        <dbReference type="ARBA" id="ARBA00023136"/>
    </source>
</evidence>
<dbReference type="EMBL" id="MU858132">
    <property type="protein sequence ID" value="KAK4212188.1"/>
    <property type="molecule type" value="Genomic_DNA"/>
</dbReference>
<keyword evidence="6" id="KW-0479">Metal-binding</keyword>
<evidence type="ECO:0000256" key="8">
    <source>
        <dbReference type="ARBA" id="ARBA00022989"/>
    </source>
</evidence>
<feature type="domain" description="Cytochrome b561" evidence="13">
    <location>
        <begin position="46"/>
        <end position="248"/>
    </location>
</feature>
<evidence type="ECO:0000313" key="15">
    <source>
        <dbReference type="Proteomes" id="UP001301769"/>
    </source>
</evidence>
<comment type="caution">
    <text evidence="14">The sequence shown here is derived from an EMBL/GenBank/DDBJ whole genome shotgun (WGS) entry which is preliminary data.</text>
</comment>
<sequence length="252" mass="27747">MASESPSTQVTAEPRVETPSAQATEYEPLLGRPGDAIQRQDAPMINNLWLGTGWLAQIGAFFLVATTWSGVFSHPLLALVSPHPLLQSFGVFLLIQAILILQPTTTPQAKLHGQRVHAGLQLLSFLIFLTGVTIIETNKHVNHMDHFHSVHGYLGTATVVLLVFQYTFGFFMWAVPSVFGGVERAKATWKYHRYGGYALLILVLATVISAVETDYNKGVLDIKMWAIGLSVGLILVGVFPRIQLFKLGFHRA</sequence>
<dbReference type="PANTHER" id="PTHR15422">
    <property type="entry name" value="OS05G0565100 PROTEIN"/>
    <property type="match status" value="1"/>
</dbReference>
<reference evidence="14" key="1">
    <citation type="journal article" date="2023" name="Mol. Phylogenet. Evol.">
        <title>Genome-scale phylogeny and comparative genomics of the fungal order Sordariales.</title>
        <authorList>
            <person name="Hensen N."/>
            <person name="Bonometti L."/>
            <person name="Westerberg I."/>
            <person name="Brannstrom I.O."/>
            <person name="Guillou S."/>
            <person name="Cros-Aarteil S."/>
            <person name="Calhoun S."/>
            <person name="Haridas S."/>
            <person name="Kuo A."/>
            <person name="Mondo S."/>
            <person name="Pangilinan J."/>
            <person name="Riley R."/>
            <person name="LaButti K."/>
            <person name="Andreopoulos B."/>
            <person name="Lipzen A."/>
            <person name="Chen C."/>
            <person name="Yan M."/>
            <person name="Daum C."/>
            <person name="Ng V."/>
            <person name="Clum A."/>
            <person name="Steindorff A."/>
            <person name="Ohm R.A."/>
            <person name="Martin F."/>
            <person name="Silar P."/>
            <person name="Natvig D.O."/>
            <person name="Lalanne C."/>
            <person name="Gautier V."/>
            <person name="Ament-Velasquez S.L."/>
            <person name="Kruys A."/>
            <person name="Hutchinson M.I."/>
            <person name="Powell A.J."/>
            <person name="Barry K."/>
            <person name="Miller A.N."/>
            <person name="Grigoriev I.V."/>
            <person name="Debuchy R."/>
            <person name="Gladieux P."/>
            <person name="Hiltunen Thoren M."/>
            <person name="Johannesson H."/>
        </authorList>
    </citation>
    <scope>NUCLEOTIDE SEQUENCE</scope>
    <source>
        <strain evidence="14">PSN293</strain>
    </source>
</reference>
<feature type="transmembrane region" description="Helical" evidence="12">
    <location>
        <begin position="48"/>
        <end position="65"/>
    </location>
</feature>
<feature type="transmembrane region" description="Helical" evidence="12">
    <location>
        <begin position="155"/>
        <end position="182"/>
    </location>
</feature>
<proteinExistence type="predicted"/>
<evidence type="ECO:0000256" key="2">
    <source>
        <dbReference type="ARBA" id="ARBA00004141"/>
    </source>
</evidence>
<evidence type="ECO:0000256" key="11">
    <source>
        <dbReference type="SAM" id="MobiDB-lite"/>
    </source>
</evidence>
<evidence type="ECO:0000256" key="6">
    <source>
        <dbReference type="ARBA" id="ARBA00022723"/>
    </source>
</evidence>
<dbReference type="SMART" id="SM00665">
    <property type="entry name" value="B561"/>
    <property type="match status" value="1"/>
</dbReference>
<gene>
    <name evidence="14" type="ORF">QBC37DRAFT_425362</name>
</gene>
<evidence type="ECO:0000256" key="1">
    <source>
        <dbReference type="ARBA" id="ARBA00001970"/>
    </source>
</evidence>
<dbReference type="InterPro" id="IPR006593">
    <property type="entry name" value="Cyt_b561/ferric_Rdtase_TM"/>
</dbReference>
<protein>
    <submittedName>
        <fullName evidence="14">Cytochrome b ascorbate-dependent protein 3</fullName>
    </submittedName>
</protein>
<dbReference type="PANTHER" id="PTHR15422:SF45">
    <property type="entry name" value="CYTOCHROME B561 DOMAIN-CONTAINING PROTEIN"/>
    <property type="match status" value="1"/>
</dbReference>
<dbReference type="Gene3D" id="1.20.120.1770">
    <property type="match status" value="1"/>
</dbReference>
<evidence type="ECO:0000256" key="7">
    <source>
        <dbReference type="ARBA" id="ARBA00022982"/>
    </source>
</evidence>
<organism evidence="14 15">
    <name type="scientific">Rhypophila decipiens</name>
    <dbReference type="NCBI Taxonomy" id="261697"/>
    <lineage>
        <taxon>Eukaryota</taxon>
        <taxon>Fungi</taxon>
        <taxon>Dikarya</taxon>
        <taxon>Ascomycota</taxon>
        <taxon>Pezizomycotina</taxon>
        <taxon>Sordariomycetes</taxon>
        <taxon>Sordariomycetidae</taxon>
        <taxon>Sordariales</taxon>
        <taxon>Naviculisporaceae</taxon>
        <taxon>Rhypophila</taxon>
    </lineage>
</organism>
<feature type="transmembrane region" description="Helical" evidence="12">
    <location>
        <begin position="194"/>
        <end position="211"/>
    </location>
</feature>
<name>A0AAN6Y4S3_9PEZI</name>
<feature type="compositionally biased region" description="Polar residues" evidence="11">
    <location>
        <begin position="1"/>
        <end position="11"/>
    </location>
</feature>
<keyword evidence="4" id="KW-0349">Heme</keyword>
<dbReference type="PROSITE" id="PS50939">
    <property type="entry name" value="CYTOCHROME_B561"/>
    <property type="match status" value="1"/>
</dbReference>
<keyword evidence="9" id="KW-0408">Iron</keyword>
<dbReference type="Pfam" id="PF03188">
    <property type="entry name" value="Cytochrom_B561"/>
    <property type="match status" value="1"/>
</dbReference>
<evidence type="ECO:0000256" key="4">
    <source>
        <dbReference type="ARBA" id="ARBA00022617"/>
    </source>
</evidence>
<evidence type="ECO:0000256" key="3">
    <source>
        <dbReference type="ARBA" id="ARBA00022448"/>
    </source>
</evidence>
<comment type="cofactor">
    <cofactor evidence="1">
        <name>heme b</name>
        <dbReference type="ChEBI" id="CHEBI:60344"/>
    </cofactor>
</comment>
<feature type="region of interest" description="Disordered" evidence="11">
    <location>
        <begin position="1"/>
        <end position="21"/>
    </location>
</feature>
<dbReference type="GO" id="GO:0016020">
    <property type="term" value="C:membrane"/>
    <property type="evidence" value="ECO:0007669"/>
    <property type="project" value="UniProtKB-SubCell"/>
</dbReference>
<dbReference type="GO" id="GO:0046872">
    <property type="term" value="F:metal ion binding"/>
    <property type="evidence" value="ECO:0007669"/>
    <property type="project" value="UniProtKB-KW"/>
</dbReference>
<keyword evidence="5 12" id="KW-0812">Transmembrane</keyword>
<accession>A0AAN6Y4S3</accession>
<feature type="transmembrane region" description="Helical" evidence="12">
    <location>
        <begin position="85"/>
        <end position="104"/>
    </location>
</feature>
<evidence type="ECO:0000256" key="9">
    <source>
        <dbReference type="ARBA" id="ARBA00023004"/>
    </source>
</evidence>
<dbReference type="AlphaFoldDB" id="A0AAN6Y4S3"/>
<dbReference type="InterPro" id="IPR045150">
    <property type="entry name" value="CYB561D1/2"/>
</dbReference>
<feature type="transmembrane region" description="Helical" evidence="12">
    <location>
        <begin position="223"/>
        <end position="242"/>
    </location>
</feature>
<dbReference type="Proteomes" id="UP001301769">
    <property type="component" value="Unassembled WGS sequence"/>
</dbReference>
<keyword evidence="3" id="KW-0813">Transport</keyword>
<feature type="transmembrane region" description="Helical" evidence="12">
    <location>
        <begin position="116"/>
        <end position="135"/>
    </location>
</feature>
<evidence type="ECO:0000256" key="12">
    <source>
        <dbReference type="SAM" id="Phobius"/>
    </source>
</evidence>
<dbReference type="CDD" id="cd08761">
    <property type="entry name" value="Cyt_b561_CYB561D2_like"/>
    <property type="match status" value="1"/>
</dbReference>
<keyword evidence="10 12" id="KW-0472">Membrane</keyword>
<keyword evidence="15" id="KW-1185">Reference proteome</keyword>
<evidence type="ECO:0000259" key="13">
    <source>
        <dbReference type="PROSITE" id="PS50939"/>
    </source>
</evidence>
<keyword evidence="8 12" id="KW-1133">Transmembrane helix</keyword>
<dbReference type="GO" id="GO:0140575">
    <property type="term" value="F:transmembrane monodehydroascorbate reductase activity"/>
    <property type="evidence" value="ECO:0007669"/>
    <property type="project" value="InterPro"/>
</dbReference>
<comment type="subcellular location">
    <subcellularLocation>
        <location evidence="2">Membrane</location>
        <topology evidence="2">Multi-pass membrane protein</topology>
    </subcellularLocation>
</comment>
<evidence type="ECO:0000313" key="14">
    <source>
        <dbReference type="EMBL" id="KAK4212188.1"/>
    </source>
</evidence>
<keyword evidence="7" id="KW-0249">Electron transport</keyword>
<reference evidence="14" key="2">
    <citation type="submission" date="2023-05" db="EMBL/GenBank/DDBJ databases">
        <authorList>
            <consortium name="Lawrence Berkeley National Laboratory"/>
            <person name="Steindorff A."/>
            <person name="Hensen N."/>
            <person name="Bonometti L."/>
            <person name="Westerberg I."/>
            <person name="Brannstrom I.O."/>
            <person name="Guillou S."/>
            <person name="Cros-Aarteil S."/>
            <person name="Calhoun S."/>
            <person name="Haridas S."/>
            <person name="Kuo A."/>
            <person name="Mondo S."/>
            <person name="Pangilinan J."/>
            <person name="Riley R."/>
            <person name="Labutti K."/>
            <person name="Andreopoulos B."/>
            <person name="Lipzen A."/>
            <person name="Chen C."/>
            <person name="Yanf M."/>
            <person name="Daum C."/>
            <person name="Ng V."/>
            <person name="Clum A."/>
            <person name="Ohm R."/>
            <person name="Martin F."/>
            <person name="Silar P."/>
            <person name="Natvig D."/>
            <person name="Lalanne C."/>
            <person name="Gautier V."/>
            <person name="Ament-Velasquez S.L."/>
            <person name="Kruys A."/>
            <person name="Hutchinson M.I."/>
            <person name="Powell A.J."/>
            <person name="Barry K."/>
            <person name="Miller A.N."/>
            <person name="Grigoriev I.V."/>
            <person name="Debuchy R."/>
            <person name="Gladieux P."/>
            <person name="Thoren M.H."/>
            <person name="Johannesson H."/>
        </authorList>
    </citation>
    <scope>NUCLEOTIDE SEQUENCE</scope>
    <source>
        <strain evidence="14">PSN293</strain>
    </source>
</reference>